<dbReference type="Proteomes" id="UP000176406">
    <property type="component" value="Unassembled WGS sequence"/>
</dbReference>
<evidence type="ECO:0000313" key="20">
    <source>
        <dbReference type="Proteomes" id="UP000176406"/>
    </source>
</evidence>
<dbReference type="InterPro" id="IPR023346">
    <property type="entry name" value="Lysozyme-like_dom_sf"/>
</dbReference>
<dbReference type="GO" id="GO:0009252">
    <property type="term" value="P:peptidoglycan biosynthetic process"/>
    <property type="evidence" value="ECO:0007669"/>
    <property type="project" value="UniProtKB-KW"/>
</dbReference>
<dbReference type="AlphaFoldDB" id="A0A1G2ECJ7"/>
<evidence type="ECO:0000256" key="16">
    <source>
        <dbReference type="ARBA" id="ARBA00049902"/>
    </source>
</evidence>
<evidence type="ECO:0000313" key="19">
    <source>
        <dbReference type="EMBL" id="OGZ23535.1"/>
    </source>
</evidence>
<evidence type="ECO:0000256" key="5">
    <source>
        <dbReference type="ARBA" id="ARBA00022645"/>
    </source>
</evidence>
<organism evidence="19 20">
    <name type="scientific">Candidatus Nealsonbacteria bacterium RIFCSPLOWO2_01_FULL_41_9</name>
    <dbReference type="NCBI Taxonomy" id="1801671"/>
    <lineage>
        <taxon>Bacteria</taxon>
        <taxon>Candidatus Nealsoniibacteriota</taxon>
    </lineage>
</organism>
<evidence type="ECO:0000256" key="12">
    <source>
        <dbReference type="ARBA" id="ARBA00023136"/>
    </source>
</evidence>
<dbReference type="GO" id="GO:0008658">
    <property type="term" value="F:penicillin binding"/>
    <property type="evidence" value="ECO:0007669"/>
    <property type="project" value="InterPro"/>
</dbReference>
<keyword evidence="8" id="KW-0808">Transferase</keyword>
<dbReference type="SUPFAM" id="SSF56601">
    <property type="entry name" value="beta-lactamase/transpeptidase-like"/>
    <property type="match status" value="1"/>
</dbReference>
<reference evidence="19 20" key="1">
    <citation type="journal article" date="2016" name="Nat. Commun.">
        <title>Thousands of microbial genomes shed light on interconnected biogeochemical processes in an aquifer system.</title>
        <authorList>
            <person name="Anantharaman K."/>
            <person name="Brown C.T."/>
            <person name="Hug L.A."/>
            <person name="Sharon I."/>
            <person name="Castelle C.J."/>
            <person name="Probst A.J."/>
            <person name="Thomas B.C."/>
            <person name="Singh A."/>
            <person name="Wilkins M.J."/>
            <person name="Karaoz U."/>
            <person name="Brodie E.L."/>
            <person name="Williams K.H."/>
            <person name="Hubbard S.S."/>
            <person name="Banfield J.F."/>
        </authorList>
    </citation>
    <scope>NUCLEOTIDE SEQUENCE [LARGE SCALE GENOMIC DNA]</scope>
</reference>
<keyword evidence="11" id="KW-0573">Peptidoglycan synthesis</keyword>
<dbReference type="GO" id="GO:0006508">
    <property type="term" value="P:proteolysis"/>
    <property type="evidence" value="ECO:0007669"/>
    <property type="project" value="UniProtKB-KW"/>
</dbReference>
<dbReference type="InterPro" id="IPR001460">
    <property type="entry name" value="PCN-bd_Tpept"/>
</dbReference>
<gene>
    <name evidence="19" type="ORF">A3A08_01545</name>
</gene>
<keyword evidence="4" id="KW-1003">Cell membrane</keyword>
<feature type="domain" description="Penicillin-binding protein transpeptidase" evidence="17">
    <location>
        <begin position="289"/>
        <end position="586"/>
    </location>
</feature>
<protein>
    <submittedName>
        <fullName evidence="19">Uncharacterized protein</fullName>
    </submittedName>
</protein>
<evidence type="ECO:0000256" key="14">
    <source>
        <dbReference type="ARBA" id="ARBA00023316"/>
    </source>
</evidence>
<evidence type="ECO:0000256" key="2">
    <source>
        <dbReference type="ARBA" id="ARBA00007090"/>
    </source>
</evidence>
<evidence type="ECO:0000256" key="1">
    <source>
        <dbReference type="ARBA" id="ARBA00004236"/>
    </source>
</evidence>
<dbReference type="PANTHER" id="PTHR32282">
    <property type="entry name" value="BINDING PROTEIN TRANSPEPTIDASE, PUTATIVE-RELATED"/>
    <property type="match status" value="1"/>
</dbReference>
<comment type="similarity">
    <text evidence="3">In the N-terminal section; belongs to the glycosyltransferase 51 family.</text>
</comment>
<comment type="similarity">
    <text evidence="2">In the C-terminal section; belongs to the transpeptidase family.</text>
</comment>
<evidence type="ECO:0000256" key="11">
    <source>
        <dbReference type="ARBA" id="ARBA00022984"/>
    </source>
</evidence>
<dbReference type="GO" id="GO:0071555">
    <property type="term" value="P:cell wall organization"/>
    <property type="evidence" value="ECO:0007669"/>
    <property type="project" value="UniProtKB-KW"/>
</dbReference>
<dbReference type="InterPro" id="IPR012338">
    <property type="entry name" value="Beta-lactam/transpept-like"/>
</dbReference>
<evidence type="ECO:0000256" key="10">
    <source>
        <dbReference type="ARBA" id="ARBA00022960"/>
    </source>
</evidence>
<evidence type="ECO:0000256" key="9">
    <source>
        <dbReference type="ARBA" id="ARBA00022801"/>
    </source>
</evidence>
<comment type="catalytic activity">
    <reaction evidence="16">
        <text>[GlcNAc-(1-&gt;4)-Mur2Ac(oyl-L-Ala-gamma-D-Glu-L-Lys-D-Ala-D-Ala)](n)-di-trans,octa-cis-undecaprenyl diphosphate + beta-D-GlcNAc-(1-&gt;4)-Mur2Ac(oyl-L-Ala-gamma-D-Glu-L-Lys-D-Ala-D-Ala)-di-trans,octa-cis-undecaprenyl diphosphate = [GlcNAc-(1-&gt;4)-Mur2Ac(oyl-L-Ala-gamma-D-Glu-L-Lys-D-Ala-D-Ala)](n+1)-di-trans,octa-cis-undecaprenyl diphosphate + di-trans,octa-cis-undecaprenyl diphosphate + H(+)</text>
        <dbReference type="Rhea" id="RHEA:23708"/>
        <dbReference type="Rhea" id="RHEA-COMP:9602"/>
        <dbReference type="Rhea" id="RHEA-COMP:9603"/>
        <dbReference type="ChEBI" id="CHEBI:15378"/>
        <dbReference type="ChEBI" id="CHEBI:58405"/>
        <dbReference type="ChEBI" id="CHEBI:60033"/>
        <dbReference type="ChEBI" id="CHEBI:78435"/>
        <dbReference type="EC" id="2.4.99.28"/>
    </reaction>
</comment>
<dbReference type="GO" id="GO:0008955">
    <property type="term" value="F:peptidoglycan glycosyltransferase activity"/>
    <property type="evidence" value="ECO:0007669"/>
    <property type="project" value="UniProtKB-EC"/>
</dbReference>
<dbReference type="FunFam" id="1.10.3810.10:FF:000001">
    <property type="entry name" value="Penicillin-binding protein 1A"/>
    <property type="match status" value="1"/>
</dbReference>
<dbReference type="GO" id="GO:0008360">
    <property type="term" value="P:regulation of cell shape"/>
    <property type="evidence" value="ECO:0007669"/>
    <property type="project" value="UniProtKB-KW"/>
</dbReference>
<keyword evidence="9" id="KW-0378">Hydrolase</keyword>
<feature type="domain" description="Glycosyl transferase family 51" evidence="18">
    <location>
        <begin position="29"/>
        <end position="200"/>
    </location>
</feature>
<accession>A0A1G2ECJ7</accession>
<evidence type="ECO:0000256" key="8">
    <source>
        <dbReference type="ARBA" id="ARBA00022679"/>
    </source>
</evidence>
<evidence type="ECO:0000259" key="17">
    <source>
        <dbReference type="Pfam" id="PF00905"/>
    </source>
</evidence>
<dbReference type="Gene3D" id="3.40.710.10">
    <property type="entry name" value="DD-peptidase/beta-lactamase superfamily"/>
    <property type="match status" value="1"/>
</dbReference>
<dbReference type="PANTHER" id="PTHR32282:SF11">
    <property type="entry name" value="PENICILLIN-BINDING PROTEIN 1B"/>
    <property type="match status" value="1"/>
</dbReference>
<dbReference type="SUPFAM" id="SSF53955">
    <property type="entry name" value="Lysozyme-like"/>
    <property type="match status" value="1"/>
</dbReference>
<comment type="caution">
    <text evidence="19">The sequence shown here is derived from an EMBL/GenBank/DDBJ whole genome shotgun (WGS) entry which is preliminary data.</text>
</comment>
<comment type="catalytic activity">
    <reaction evidence="15">
        <text>Preferential cleavage: (Ac)2-L-Lys-D-Ala-|-D-Ala. Also transpeptidation of peptidyl-alanyl moieties that are N-acyl substituents of D-alanine.</text>
        <dbReference type="EC" id="3.4.16.4"/>
    </reaction>
</comment>
<proteinExistence type="inferred from homology"/>
<dbReference type="EMBL" id="MHMG01000014">
    <property type="protein sequence ID" value="OGZ23535.1"/>
    <property type="molecule type" value="Genomic_DNA"/>
</dbReference>
<dbReference type="InterPro" id="IPR050396">
    <property type="entry name" value="Glycosyltr_51/Transpeptidase"/>
</dbReference>
<dbReference type="GO" id="GO:0005886">
    <property type="term" value="C:plasma membrane"/>
    <property type="evidence" value="ECO:0007669"/>
    <property type="project" value="UniProtKB-SubCell"/>
</dbReference>
<dbReference type="GO" id="GO:0009002">
    <property type="term" value="F:serine-type D-Ala-D-Ala carboxypeptidase activity"/>
    <property type="evidence" value="ECO:0007669"/>
    <property type="project" value="UniProtKB-EC"/>
</dbReference>
<keyword evidence="10" id="KW-0133">Cell shape</keyword>
<evidence type="ECO:0000256" key="15">
    <source>
        <dbReference type="ARBA" id="ARBA00034000"/>
    </source>
</evidence>
<evidence type="ECO:0000256" key="13">
    <source>
        <dbReference type="ARBA" id="ARBA00023268"/>
    </source>
</evidence>
<evidence type="ECO:0000256" key="4">
    <source>
        <dbReference type="ARBA" id="ARBA00022475"/>
    </source>
</evidence>
<keyword evidence="5" id="KW-0121">Carboxypeptidase</keyword>
<dbReference type="GO" id="GO:0030288">
    <property type="term" value="C:outer membrane-bounded periplasmic space"/>
    <property type="evidence" value="ECO:0007669"/>
    <property type="project" value="TreeGrafter"/>
</dbReference>
<dbReference type="InterPro" id="IPR036950">
    <property type="entry name" value="PBP_transglycosylase"/>
</dbReference>
<sequence length="601" mass="67010">FPRPEMFQERRLAQSTKIYDRTGQILLYEVYGEEKRTWVPLGNIPEYLKQAVVAAEDANFYNGFGIDLKGIARAVLADLKLKSPVFGASTIPQQLIRSTFLTADKTAERKLREIILALELSRRYSKDQILEWYLNQVPFGQNAYGAQAASQTYFGKSVFEISLPEAAILAALIKSPYSLSPYGENKDGLLARKDYILDRMLNEHFLDATTSAREKEKEVVFIEKVISLKAPYFTLWVKQQLENQFSEELLKEGGLRVFTSLNWEMQKIAEQTLKEGVQNNVVYNAHNAGMVAISPDTGEVLAMTVGIGDYNADPFPKGCEPGVTCSFDPKFNVVVGTKENPGRQPGSAFKPFIYAAAFKKGYNGTTTVVDELTNFGVWGDKEYIPQNYDEKFRGPVTLRQALSQSLNIPAIKTLLYLAGLEDSVKTAQDLGINTLNPPFGPAIVLGGWEVKLLDMTSAYGVFASGGLKVDPVAILKIEDKDGNVIFENKKTPKRVLEKNVANLINDILSDNDTRAPMFGPRSNMYFENWQVAAKTGTTDNFRDTWIIGYTPSISVGIWAGNNNNEPLEKKQPAATVAGPIFHDFMEKVLPLLPQKVFEKPE</sequence>
<keyword evidence="6" id="KW-0645">Protease</keyword>
<name>A0A1G2ECJ7_9BACT</name>
<evidence type="ECO:0000256" key="3">
    <source>
        <dbReference type="ARBA" id="ARBA00007739"/>
    </source>
</evidence>
<dbReference type="InterPro" id="IPR001264">
    <property type="entry name" value="Glyco_trans_51"/>
</dbReference>
<dbReference type="Pfam" id="PF00912">
    <property type="entry name" value="Transgly"/>
    <property type="match status" value="1"/>
</dbReference>
<keyword evidence="13" id="KW-0511">Multifunctional enzyme</keyword>
<keyword evidence="14" id="KW-0961">Cell wall biogenesis/degradation</keyword>
<keyword evidence="12" id="KW-0472">Membrane</keyword>
<evidence type="ECO:0000256" key="7">
    <source>
        <dbReference type="ARBA" id="ARBA00022676"/>
    </source>
</evidence>
<feature type="non-terminal residue" evidence="19">
    <location>
        <position position="1"/>
    </location>
</feature>
<evidence type="ECO:0000256" key="6">
    <source>
        <dbReference type="ARBA" id="ARBA00022670"/>
    </source>
</evidence>
<dbReference type="Pfam" id="PF00905">
    <property type="entry name" value="Transpeptidase"/>
    <property type="match status" value="1"/>
</dbReference>
<evidence type="ECO:0000259" key="18">
    <source>
        <dbReference type="Pfam" id="PF00912"/>
    </source>
</evidence>
<comment type="subcellular location">
    <subcellularLocation>
        <location evidence="1">Cell membrane</location>
    </subcellularLocation>
</comment>
<keyword evidence="7" id="KW-0328">Glycosyltransferase</keyword>
<dbReference type="Gene3D" id="1.10.3810.10">
    <property type="entry name" value="Biosynthetic peptidoglycan transglycosylase-like"/>
    <property type="match status" value="1"/>
</dbReference>